<keyword evidence="2" id="KW-1185">Reference proteome</keyword>
<reference evidence="1 2" key="1">
    <citation type="journal article" date="2021" name="Hortic Res">
        <title>High-quality reference genome and annotation aids understanding of berry development for evergreen blueberry (Vaccinium darrowii).</title>
        <authorList>
            <person name="Yu J."/>
            <person name="Hulse-Kemp A.M."/>
            <person name="Babiker E."/>
            <person name="Staton M."/>
        </authorList>
    </citation>
    <scope>NUCLEOTIDE SEQUENCE [LARGE SCALE GENOMIC DNA]</scope>
    <source>
        <strain evidence="2">cv. NJ 8807/NJ 8810</strain>
        <tissue evidence="1">Young leaf</tissue>
    </source>
</reference>
<accession>A0ACB7YE51</accession>
<gene>
    <name evidence="1" type="ORF">Vadar_005924</name>
</gene>
<evidence type="ECO:0000313" key="1">
    <source>
        <dbReference type="EMBL" id="KAH7851010.1"/>
    </source>
</evidence>
<evidence type="ECO:0000313" key="2">
    <source>
        <dbReference type="Proteomes" id="UP000828048"/>
    </source>
</evidence>
<dbReference type="Proteomes" id="UP000828048">
    <property type="component" value="Chromosome 8"/>
</dbReference>
<proteinExistence type="predicted"/>
<name>A0ACB7YE51_9ERIC</name>
<organism evidence="1 2">
    <name type="scientific">Vaccinium darrowii</name>
    <dbReference type="NCBI Taxonomy" id="229202"/>
    <lineage>
        <taxon>Eukaryota</taxon>
        <taxon>Viridiplantae</taxon>
        <taxon>Streptophyta</taxon>
        <taxon>Embryophyta</taxon>
        <taxon>Tracheophyta</taxon>
        <taxon>Spermatophyta</taxon>
        <taxon>Magnoliopsida</taxon>
        <taxon>eudicotyledons</taxon>
        <taxon>Gunneridae</taxon>
        <taxon>Pentapetalae</taxon>
        <taxon>asterids</taxon>
        <taxon>Ericales</taxon>
        <taxon>Ericaceae</taxon>
        <taxon>Vaccinioideae</taxon>
        <taxon>Vaccinieae</taxon>
        <taxon>Vaccinium</taxon>
    </lineage>
</organism>
<dbReference type="EMBL" id="CM037158">
    <property type="protein sequence ID" value="KAH7851010.1"/>
    <property type="molecule type" value="Genomic_DNA"/>
</dbReference>
<comment type="caution">
    <text evidence="1">The sequence shown here is derived from an EMBL/GenBank/DDBJ whole genome shotgun (WGS) entry which is preliminary data.</text>
</comment>
<protein>
    <submittedName>
        <fullName evidence="1">Uncharacterized protein</fullName>
    </submittedName>
</protein>
<sequence length="357" mass="40650">MKQHLAGSILGVVGACKKVSADVKYEMEQSLKAISDKKKESQDKYEESNPYGPSLFTFEGDDLDDDDVVEVGGSSGNKSRALMTRKGKGKDKEIPKVEMNDVQELANRASAVTMYIYNRPWLLAWLRKRPGWTEIVQPVVTRFATNFISLHCIQKHKCDLQALSTSKDFGSSRLLSHSCIYEDGDEKPNIGYVYEGMYQARLGINSMFKKKKSFYKPFTAIIKARWDRQLRKNIQAAAYWLNPAFQCDSESFCRKPEVMAGFLDVVDEKITSFGTKRKIMDEMRVYRDKLESFGREIALSSSKKTQPEDDADDVLEVGDDLDIGSFGQNLSTSNMQEDEDEDEDSWLELLNHGRRKT</sequence>